<accession>A0ABV0JSL1</accession>
<evidence type="ECO:0000256" key="1">
    <source>
        <dbReference type="ARBA" id="ARBA00022475"/>
    </source>
</evidence>
<keyword evidence="4 5" id="KW-0472">Membrane</keyword>
<feature type="transmembrane region" description="Helical" evidence="5">
    <location>
        <begin position="7"/>
        <end position="25"/>
    </location>
</feature>
<organism evidence="7 8">
    <name type="scientific">Funiculus sociatus GB2-A5</name>
    <dbReference type="NCBI Taxonomy" id="2933946"/>
    <lineage>
        <taxon>Bacteria</taxon>
        <taxon>Bacillati</taxon>
        <taxon>Cyanobacteriota</taxon>
        <taxon>Cyanophyceae</taxon>
        <taxon>Coleofasciculales</taxon>
        <taxon>Coleofasciculaceae</taxon>
        <taxon>Funiculus</taxon>
    </lineage>
</organism>
<evidence type="ECO:0000313" key="7">
    <source>
        <dbReference type="EMBL" id="MEP0866402.1"/>
    </source>
</evidence>
<dbReference type="Pfam" id="PF06305">
    <property type="entry name" value="LapA_dom"/>
    <property type="match status" value="1"/>
</dbReference>
<keyword evidence="3 5" id="KW-1133">Transmembrane helix</keyword>
<keyword evidence="1" id="KW-1003">Cell membrane</keyword>
<gene>
    <name evidence="7" type="ORF">NDI37_18250</name>
</gene>
<keyword evidence="8" id="KW-1185">Reference proteome</keyword>
<dbReference type="EMBL" id="JAMPKK010000043">
    <property type="protein sequence ID" value="MEP0866402.1"/>
    <property type="molecule type" value="Genomic_DNA"/>
</dbReference>
<evidence type="ECO:0000256" key="2">
    <source>
        <dbReference type="ARBA" id="ARBA00022692"/>
    </source>
</evidence>
<name>A0ABV0JSL1_9CYAN</name>
<dbReference type="RefSeq" id="WP_190422764.1">
    <property type="nucleotide sequence ID" value="NZ_JAMPKK010000043.1"/>
</dbReference>
<evidence type="ECO:0000259" key="6">
    <source>
        <dbReference type="Pfam" id="PF06305"/>
    </source>
</evidence>
<comment type="caution">
    <text evidence="7">The sequence shown here is derived from an EMBL/GenBank/DDBJ whole genome shotgun (WGS) entry which is preliminary data.</text>
</comment>
<evidence type="ECO:0000313" key="8">
    <source>
        <dbReference type="Proteomes" id="UP001442494"/>
    </source>
</evidence>
<proteinExistence type="predicted"/>
<evidence type="ECO:0000256" key="4">
    <source>
        <dbReference type="ARBA" id="ARBA00023136"/>
    </source>
</evidence>
<reference evidence="7 8" key="1">
    <citation type="submission" date="2022-04" db="EMBL/GenBank/DDBJ databases">
        <title>Positive selection, recombination, and allopatry shape intraspecific diversity of widespread and dominant cyanobacteria.</title>
        <authorList>
            <person name="Wei J."/>
            <person name="Shu W."/>
            <person name="Hu C."/>
        </authorList>
    </citation>
    <scope>NUCLEOTIDE SEQUENCE [LARGE SCALE GENOMIC DNA]</scope>
    <source>
        <strain evidence="7 8">GB2-A5</strain>
    </source>
</reference>
<sequence length="84" mass="8997">MKTFTNLLTSIILAIWAGAIAILAVQNATSVSLKFFTFESIQMPVGVVLAFSAGVGAIGGAIAPLFWSRGNRQLQSEYAEEDFE</sequence>
<dbReference type="InterPro" id="IPR010445">
    <property type="entry name" value="LapA_dom"/>
</dbReference>
<protein>
    <submittedName>
        <fullName evidence="7">LapA family protein</fullName>
    </submittedName>
</protein>
<feature type="domain" description="Lipopolysaccharide assembly protein A" evidence="6">
    <location>
        <begin position="26"/>
        <end position="75"/>
    </location>
</feature>
<evidence type="ECO:0000256" key="3">
    <source>
        <dbReference type="ARBA" id="ARBA00022989"/>
    </source>
</evidence>
<keyword evidence="2 5" id="KW-0812">Transmembrane</keyword>
<evidence type="ECO:0000256" key="5">
    <source>
        <dbReference type="SAM" id="Phobius"/>
    </source>
</evidence>
<feature type="transmembrane region" description="Helical" evidence="5">
    <location>
        <begin position="45"/>
        <end position="67"/>
    </location>
</feature>
<dbReference type="Proteomes" id="UP001442494">
    <property type="component" value="Unassembled WGS sequence"/>
</dbReference>